<dbReference type="EMBL" id="AEVG01000096">
    <property type="protein sequence ID" value="EFX91627.1"/>
    <property type="molecule type" value="Genomic_DNA"/>
</dbReference>
<protein>
    <submittedName>
        <fullName evidence="1">Uncharacterized protein</fullName>
    </submittedName>
</protein>
<sequence length="39" mass="4436">MRANYTGVLQSCKIEFCANGCGWLFFVKNPLNLTAWIIL</sequence>
<gene>
    <name evidence="1" type="ORF">HMPREF0027_1315</name>
</gene>
<keyword evidence="2" id="KW-1185">Reference proteome</keyword>
<evidence type="ECO:0000313" key="2">
    <source>
        <dbReference type="Proteomes" id="UP000005467"/>
    </source>
</evidence>
<dbReference type="Proteomes" id="UP000005467">
    <property type="component" value="Unassembled WGS sequence"/>
</dbReference>
<name>E8KHJ8_9PAST</name>
<organism evidence="1 2">
    <name type="scientific">Actinobacillus ureae ATCC 25976</name>
    <dbReference type="NCBI Taxonomy" id="887324"/>
    <lineage>
        <taxon>Bacteria</taxon>
        <taxon>Pseudomonadati</taxon>
        <taxon>Pseudomonadota</taxon>
        <taxon>Gammaproteobacteria</taxon>
        <taxon>Pasteurellales</taxon>
        <taxon>Pasteurellaceae</taxon>
        <taxon>Actinobacillus</taxon>
    </lineage>
</organism>
<proteinExistence type="predicted"/>
<dbReference type="AlphaFoldDB" id="E8KHJ8"/>
<reference evidence="1 2" key="1">
    <citation type="submission" date="2011-01" db="EMBL/GenBank/DDBJ databases">
        <authorList>
            <person name="Muzny D."/>
            <person name="Qin X."/>
            <person name="Deng J."/>
            <person name="Jiang H."/>
            <person name="Liu Y."/>
            <person name="Qu J."/>
            <person name="Song X.-Z."/>
            <person name="Zhang L."/>
            <person name="Thornton R."/>
            <person name="Coyle M."/>
            <person name="Francisco L."/>
            <person name="Jackson L."/>
            <person name="Javaid M."/>
            <person name="Korchina V."/>
            <person name="Kovar C."/>
            <person name="Mata R."/>
            <person name="Mathew T."/>
            <person name="Ngo R."/>
            <person name="Nguyen L."/>
            <person name="Nguyen N."/>
            <person name="Okwuonu G."/>
            <person name="Ongeri F."/>
            <person name="Pham C."/>
            <person name="Simmons D."/>
            <person name="Wilczek-Boney K."/>
            <person name="Hale W."/>
            <person name="Jakkamsetti A."/>
            <person name="Pham P."/>
            <person name="Ruth R."/>
            <person name="San Lucas F."/>
            <person name="Warren J."/>
            <person name="Zhang J."/>
            <person name="Zhao Z."/>
            <person name="Zhou C."/>
            <person name="Zhu D."/>
            <person name="Lee S."/>
            <person name="Bess C."/>
            <person name="Blankenburg K."/>
            <person name="Forbes L."/>
            <person name="Fu Q."/>
            <person name="Gubbala S."/>
            <person name="Hirani K."/>
            <person name="Jayaseelan J.C."/>
            <person name="Lara F."/>
            <person name="Munidasa M."/>
            <person name="Palculict T."/>
            <person name="Patil S."/>
            <person name="Pu L.-L."/>
            <person name="Saada N."/>
            <person name="Tang L."/>
            <person name="Weissenberger G."/>
            <person name="Zhu Y."/>
            <person name="Hemphill L."/>
            <person name="Shang Y."/>
            <person name="Youmans B."/>
            <person name="Ayvaz T."/>
            <person name="Ross M."/>
            <person name="Santibanez J."/>
            <person name="Aqrawi P."/>
            <person name="Gross S."/>
            <person name="Joshi V."/>
            <person name="Fowler G."/>
            <person name="Nazareth L."/>
            <person name="Reid J."/>
            <person name="Worley K."/>
            <person name="Petrosino J."/>
            <person name="Highlander S."/>
            <person name="Gibbs R."/>
        </authorList>
    </citation>
    <scope>NUCLEOTIDE SEQUENCE [LARGE SCALE GENOMIC DNA]</scope>
    <source>
        <strain evidence="1 2">ATCC 25976</strain>
    </source>
</reference>
<dbReference type="HOGENOM" id="CLU_3303471_0_0_6"/>
<evidence type="ECO:0000313" key="1">
    <source>
        <dbReference type="EMBL" id="EFX91627.1"/>
    </source>
</evidence>
<comment type="caution">
    <text evidence="1">The sequence shown here is derived from an EMBL/GenBank/DDBJ whole genome shotgun (WGS) entry which is preliminary data.</text>
</comment>
<accession>E8KHJ8</accession>